<reference evidence="1" key="1">
    <citation type="journal article" date="2021" name="Mol. Plant Pathol.">
        <title>A 20-kb lineage-specific genomic region tames virulence in pathogenic amphidiploid Verticillium longisporum.</title>
        <authorList>
            <person name="Harting R."/>
            <person name="Starke J."/>
            <person name="Kusch H."/>
            <person name="Poggeler S."/>
            <person name="Maurus I."/>
            <person name="Schluter R."/>
            <person name="Landesfeind M."/>
            <person name="Bulla I."/>
            <person name="Nowrousian M."/>
            <person name="de Jonge R."/>
            <person name="Stahlhut G."/>
            <person name="Hoff K.J."/>
            <person name="Asshauer K.P."/>
            <person name="Thurmer A."/>
            <person name="Stanke M."/>
            <person name="Daniel R."/>
            <person name="Morgenstern B."/>
            <person name="Thomma B.P.H.J."/>
            <person name="Kronstad J.W."/>
            <person name="Braus-Stromeyer S.A."/>
            <person name="Braus G.H."/>
        </authorList>
    </citation>
    <scope>NUCLEOTIDE SEQUENCE</scope>
    <source>
        <strain evidence="1">Vl32</strain>
    </source>
</reference>
<dbReference type="AlphaFoldDB" id="A0A8I2ZL93"/>
<evidence type="ECO:0000313" key="2">
    <source>
        <dbReference type="Proteomes" id="UP000689129"/>
    </source>
</evidence>
<sequence>MGSSQDEMPLAHGSPIADPPITENRCLVFVYLFGEMRLHYLFVDAVQQPQDFVEALRRTFRTCCSERSRILSSGLLLKKPVVSTFQISELPLPAADLGLDHTIVLLQSTIDNILTEALIRPSSLAGMGRDSFFAHYRDIVTTDAAAPKRAILIHLEHNPTMLRAFRTAASLIAIVISATLQCVL</sequence>
<protein>
    <submittedName>
        <fullName evidence="1">Uncharacterized protein</fullName>
    </submittedName>
</protein>
<dbReference type="Proteomes" id="UP000689129">
    <property type="component" value="Unassembled WGS sequence"/>
</dbReference>
<name>A0A8I2ZL93_VERLO</name>
<dbReference type="EMBL" id="JAEMWZ010000147">
    <property type="protein sequence ID" value="KAG7134102.1"/>
    <property type="molecule type" value="Genomic_DNA"/>
</dbReference>
<evidence type="ECO:0000313" key="1">
    <source>
        <dbReference type="EMBL" id="KAG7134102.1"/>
    </source>
</evidence>
<comment type="caution">
    <text evidence="1">The sequence shown here is derived from an EMBL/GenBank/DDBJ whole genome shotgun (WGS) entry which is preliminary data.</text>
</comment>
<proteinExistence type="predicted"/>
<organism evidence="1 2">
    <name type="scientific">Verticillium longisporum</name>
    <name type="common">Verticillium dahliae var. longisporum</name>
    <dbReference type="NCBI Taxonomy" id="100787"/>
    <lineage>
        <taxon>Eukaryota</taxon>
        <taxon>Fungi</taxon>
        <taxon>Dikarya</taxon>
        <taxon>Ascomycota</taxon>
        <taxon>Pezizomycotina</taxon>
        <taxon>Sordariomycetes</taxon>
        <taxon>Hypocreomycetidae</taxon>
        <taxon>Glomerellales</taxon>
        <taxon>Plectosphaerellaceae</taxon>
        <taxon>Verticillium</taxon>
    </lineage>
</organism>
<accession>A0A8I2ZL93</accession>
<gene>
    <name evidence="1" type="ORF">HYQ45_007917</name>
</gene>